<dbReference type="KEGG" id="bok:DM82_731"/>
<reference evidence="1 2" key="1">
    <citation type="submission" date="2014-06" db="EMBL/GenBank/DDBJ databases">
        <authorList>
            <person name="Bishop-Lilly K.A."/>
            <person name="Broomall S.M."/>
            <person name="Chain P.S."/>
            <person name="Chertkov O."/>
            <person name="Coyne S.R."/>
            <person name="Daligault H.E."/>
            <person name="Davenport K.W."/>
            <person name="Erkkila T."/>
            <person name="Frey K.G."/>
            <person name="Gibbons H.S."/>
            <person name="Gu W."/>
            <person name="Jaissle J."/>
            <person name="Johnson S.L."/>
            <person name="Koroleva G.I."/>
            <person name="Ladner J.T."/>
            <person name="Lo C.-C."/>
            <person name="Minogue T.D."/>
            <person name="Munk C."/>
            <person name="Palacios G.F."/>
            <person name="Redden C.L."/>
            <person name="Rosenzweig C.N."/>
            <person name="Scholz M.B."/>
            <person name="Teshima H."/>
            <person name="Xu Y."/>
        </authorList>
    </citation>
    <scope>NUCLEOTIDE SEQUENCE [LARGE SCALE GENOMIC DNA]</scope>
    <source>
        <strain evidence="1 2">EO147</strain>
    </source>
</reference>
<evidence type="ECO:0000313" key="1">
    <source>
        <dbReference type="EMBL" id="AIO65358.1"/>
    </source>
</evidence>
<gene>
    <name evidence="1" type="ORF">DM82_731</name>
</gene>
<name>A0AAI8B3F7_9BURK</name>
<dbReference type="GeneID" id="60552410"/>
<sequence length="99" mass="10256">MADSRIIWGSVNADGTIKSGSGNFAVERIDTGKYTVSFNAGFSTVPAVVATQNNYGGTNESNLDGVAVPFVNQNSFQANTGDGGGKPQNRSFGFIAIGF</sequence>
<keyword evidence="2" id="KW-1185">Reference proteome</keyword>
<organism evidence="1 2">
    <name type="scientific">Burkholderia oklahomensis</name>
    <dbReference type="NCBI Taxonomy" id="342113"/>
    <lineage>
        <taxon>Bacteria</taxon>
        <taxon>Pseudomonadati</taxon>
        <taxon>Pseudomonadota</taxon>
        <taxon>Betaproteobacteria</taxon>
        <taxon>Burkholderiales</taxon>
        <taxon>Burkholderiaceae</taxon>
        <taxon>Burkholderia</taxon>
        <taxon>pseudomallei group</taxon>
    </lineage>
</organism>
<evidence type="ECO:0000313" key="2">
    <source>
        <dbReference type="Proteomes" id="UP000029424"/>
    </source>
</evidence>
<dbReference type="Proteomes" id="UP000029424">
    <property type="component" value="Chromosome 1"/>
</dbReference>
<dbReference type="RefSeq" id="WP_124072289.1">
    <property type="nucleotide sequence ID" value="NZ_CADEQG010000006.1"/>
</dbReference>
<dbReference type="EMBL" id="CP008726">
    <property type="protein sequence ID" value="AIO65358.1"/>
    <property type="molecule type" value="Genomic_DNA"/>
</dbReference>
<accession>A0AAI8B3F7</accession>
<dbReference type="AlphaFoldDB" id="A0AAI8B3F7"/>
<proteinExistence type="predicted"/>
<protein>
    <submittedName>
        <fullName evidence="1">Uncharacterized protein</fullName>
    </submittedName>
</protein>